<gene>
    <name evidence="1" type="ORF">Q7A36_32895</name>
</gene>
<comment type="caution">
    <text evidence="1">The sequence shown here is derived from an EMBL/GenBank/DDBJ whole genome shotgun (WGS) entry which is preliminary data.</text>
</comment>
<dbReference type="InterPro" id="IPR013321">
    <property type="entry name" value="Arc_rbn_hlx_hlx"/>
</dbReference>
<evidence type="ECO:0000313" key="2">
    <source>
        <dbReference type="Proteomes" id="UP001243009"/>
    </source>
</evidence>
<evidence type="ECO:0000313" key="1">
    <source>
        <dbReference type="EMBL" id="MDO9713173.1"/>
    </source>
</evidence>
<reference evidence="1 2" key="1">
    <citation type="submission" date="2023-08" db="EMBL/GenBank/DDBJ databases">
        <title>The draft genome sequence of Paracraurococcus sp. LOR1-02.</title>
        <authorList>
            <person name="Kingkaew E."/>
            <person name="Tanasupawat S."/>
        </authorList>
    </citation>
    <scope>NUCLEOTIDE SEQUENCE [LARGE SCALE GENOMIC DNA]</scope>
    <source>
        <strain evidence="1 2">LOR1-02</strain>
    </source>
</reference>
<evidence type="ECO:0008006" key="3">
    <source>
        <dbReference type="Google" id="ProtNLM"/>
    </source>
</evidence>
<proteinExistence type="predicted"/>
<dbReference type="Gene3D" id="1.10.1220.10">
    <property type="entry name" value="Met repressor-like"/>
    <property type="match status" value="1"/>
</dbReference>
<organism evidence="1 2">
    <name type="scientific">Paracraurococcus lichenis</name>
    <dbReference type="NCBI Taxonomy" id="3064888"/>
    <lineage>
        <taxon>Bacteria</taxon>
        <taxon>Pseudomonadati</taxon>
        <taxon>Pseudomonadota</taxon>
        <taxon>Alphaproteobacteria</taxon>
        <taxon>Acetobacterales</taxon>
        <taxon>Roseomonadaceae</taxon>
        <taxon>Paracraurococcus</taxon>
    </lineage>
</organism>
<sequence>MSTEAASKRQFLSYLTPDLIIQTKVYAVQHGMTASAVVQQALAEFLARACTGEIAAEPSSDGRDR</sequence>
<dbReference type="Proteomes" id="UP001243009">
    <property type="component" value="Unassembled WGS sequence"/>
</dbReference>
<dbReference type="RefSeq" id="WP_305108033.1">
    <property type="nucleotide sequence ID" value="NZ_JAUTWS010000074.1"/>
</dbReference>
<keyword evidence="2" id="KW-1185">Reference proteome</keyword>
<dbReference type="EMBL" id="JAUTWS010000074">
    <property type="protein sequence ID" value="MDO9713173.1"/>
    <property type="molecule type" value="Genomic_DNA"/>
</dbReference>
<name>A0ABT9EAE2_9PROT</name>
<protein>
    <recommendedName>
        <fullName evidence="3">CopG family transcriptional regulator</fullName>
    </recommendedName>
</protein>
<accession>A0ABT9EAE2</accession>